<dbReference type="InterPro" id="IPR010538">
    <property type="entry name" value="DHOR"/>
</dbReference>
<sequence length="554" mass="59536">MPIRHLLLPSVAALVLATGGFSVFRTEGAVGEPMRGISPQTGGQPAPSSGAMRHLLPDGEKREIATATEPSAALDKPRTDLSEKDRARVRDVTQPTTDFAKAEPFEAMSGGAATSIAPVSRDIFSQFSANISFEEEQTFRLGNALFRKLWVSSPSSTQASDGLGPLYNARACQTCHLRDGRGHPPDGNADTTSMFLRLARTPQTAAERAAMASREVLNFPDPVYGRQLQDSAVPGLPAEGRMVISYTEDQVTLADGESVSLRRPSYGIADLGYGPLDPGTTLSPRVTQAMGGLGLIEAIHPQDILANADPDDRDGDGISGRAAIVRDPATGEKMLGRFGWKAQSATVRQQSADAFAGDIGISTPFSKRSHGDCTERQPACLAMADGVQPRLGDTEAPDPVLDLVTFYAENLAVPARRKASFPETLVGKKIFYESGCISCHVPKFVTRRDAGNTAHSFQLIWPYSDVLLHDMGDGLADGQIVGEASGREWRTPPLWGIGLTRTVSGHTFFLHDGRARNLTEAIMWHGGEGQKARDRFAALEKADRQALITFLESL</sequence>
<dbReference type="InterPro" id="IPR009056">
    <property type="entry name" value="Cyt_c-like_dom"/>
</dbReference>
<dbReference type="PROSITE" id="PS51007">
    <property type="entry name" value="CYTC"/>
    <property type="match status" value="1"/>
</dbReference>
<organism evidence="7 8">
    <name type="scientific">Pararhizobium capsulatum DSM 1112</name>
    <dbReference type="NCBI Taxonomy" id="1121113"/>
    <lineage>
        <taxon>Bacteria</taxon>
        <taxon>Pseudomonadati</taxon>
        <taxon>Pseudomonadota</taxon>
        <taxon>Alphaproteobacteria</taxon>
        <taxon>Hyphomicrobiales</taxon>
        <taxon>Rhizobiaceae</taxon>
        <taxon>Rhizobium/Agrobacterium group</taxon>
        <taxon>Pararhizobium</taxon>
    </lineage>
</organism>
<evidence type="ECO:0000256" key="3">
    <source>
        <dbReference type="ARBA" id="ARBA00023004"/>
    </source>
</evidence>
<evidence type="ECO:0000313" key="7">
    <source>
        <dbReference type="EMBL" id="MDQ0318664.1"/>
    </source>
</evidence>
<keyword evidence="3 4" id="KW-0408">Iron</keyword>
<dbReference type="InterPro" id="IPR051395">
    <property type="entry name" value="Cytochrome_c_Peroxidase/MauG"/>
</dbReference>
<feature type="compositionally biased region" description="Polar residues" evidence="5">
    <location>
        <begin position="38"/>
        <end position="47"/>
    </location>
</feature>
<proteinExistence type="predicted"/>
<keyword evidence="8" id="KW-1185">Reference proteome</keyword>
<dbReference type="PANTHER" id="PTHR30600:SF4">
    <property type="entry name" value="CYTOCHROME C DOMAIN-CONTAINING PROTEIN"/>
    <property type="match status" value="1"/>
</dbReference>
<evidence type="ECO:0000256" key="1">
    <source>
        <dbReference type="ARBA" id="ARBA00022617"/>
    </source>
</evidence>
<protein>
    <submittedName>
        <fullName evidence="7">CxxC motif-containing protein (DUF1111 family)</fullName>
    </submittedName>
</protein>
<name>A0ABU0BKA3_9HYPH</name>
<keyword evidence="2 4" id="KW-0479">Metal-binding</keyword>
<accession>A0ABU0BKA3</accession>
<dbReference type="PIRSF" id="PIRSF028099">
    <property type="entry name" value="DUF1111"/>
    <property type="match status" value="1"/>
</dbReference>
<evidence type="ECO:0000313" key="8">
    <source>
        <dbReference type="Proteomes" id="UP001230207"/>
    </source>
</evidence>
<dbReference type="EMBL" id="JAUSVF010000001">
    <property type="protein sequence ID" value="MDQ0318664.1"/>
    <property type="molecule type" value="Genomic_DNA"/>
</dbReference>
<feature type="compositionally biased region" description="Basic and acidic residues" evidence="5">
    <location>
        <begin position="75"/>
        <end position="91"/>
    </location>
</feature>
<evidence type="ECO:0000256" key="2">
    <source>
        <dbReference type="ARBA" id="ARBA00022723"/>
    </source>
</evidence>
<evidence type="ECO:0000259" key="6">
    <source>
        <dbReference type="PROSITE" id="PS51007"/>
    </source>
</evidence>
<dbReference type="SUPFAM" id="SSF46626">
    <property type="entry name" value="Cytochrome c"/>
    <property type="match status" value="1"/>
</dbReference>
<keyword evidence="1 4" id="KW-0349">Heme</keyword>
<evidence type="ECO:0000256" key="5">
    <source>
        <dbReference type="SAM" id="MobiDB-lite"/>
    </source>
</evidence>
<feature type="region of interest" description="Disordered" evidence="5">
    <location>
        <begin position="31"/>
        <end position="92"/>
    </location>
</feature>
<dbReference type="Gene3D" id="1.10.760.10">
    <property type="entry name" value="Cytochrome c-like domain"/>
    <property type="match status" value="1"/>
</dbReference>
<evidence type="ECO:0000256" key="4">
    <source>
        <dbReference type="PROSITE-ProRule" id="PRU00433"/>
    </source>
</evidence>
<feature type="compositionally biased region" description="Basic and acidic residues" evidence="5">
    <location>
        <begin position="55"/>
        <end position="64"/>
    </location>
</feature>
<dbReference type="InterPro" id="IPR036909">
    <property type="entry name" value="Cyt_c-like_dom_sf"/>
</dbReference>
<dbReference type="PANTHER" id="PTHR30600">
    <property type="entry name" value="CYTOCHROME C PEROXIDASE-RELATED"/>
    <property type="match status" value="1"/>
</dbReference>
<gene>
    <name evidence="7" type="ORF">QO002_000802</name>
</gene>
<reference evidence="7 8" key="1">
    <citation type="submission" date="2023-07" db="EMBL/GenBank/DDBJ databases">
        <title>Genomic Encyclopedia of Type Strains, Phase IV (KMG-IV): sequencing the most valuable type-strain genomes for metagenomic binning, comparative biology and taxonomic classification.</title>
        <authorList>
            <person name="Goeker M."/>
        </authorList>
    </citation>
    <scope>NUCLEOTIDE SEQUENCE [LARGE SCALE GENOMIC DNA]</scope>
    <source>
        <strain evidence="7 8">DSM 1112</strain>
    </source>
</reference>
<feature type="domain" description="Cytochrome c" evidence="6">
    <location>
        <begin position="422"/>
        <end position="554"/>
    </location>
</feature>
<comment type="caution">
    <text evidence="7">The sequence shown here is derived from an EMBL/GenBank/DDBJ whole genome shotgun (WGS) entry which is preliminary data.</text>
</comment>
<dbReference type="Pfam" id="PF06537">
    <property type="entry name" value="DHOR"/>
    <property type="match status" value="1"/>
</dbReference>
<dbReference type="Proteomes" id="UP001230207">
    <property type="component" value="Unassembled WGS sequence"/>
</dbReference>